<comment type="caution">
    <text evidence="2">The sequence shown here is derived from an EMBL/GenBank/DDBJ whole genome shotgun (WGS) entry which is preliminary data.</text>
</comment>
<feature type="signal peptide" evidence="1">
    <location>
        <begin position="1"/>
        <end position="20"/>
    </location>
</feature>
<dbReference type="EMBL" id="JBHSUS010000001">
    <property type="protein sequence ID" value="MFC6441210.1"/>
    <property type="molecule type" value="Genomic_DNA"/>
</dbReference>
<name>A0ABW1XMN5_9ALTE</name>
<keyword evidence="3" id="KW-1185">Reference proteome</keyword>
<protein>
    <recommendedName>
        <fullName evidence="4">MSHA biogenesis protein MshK</fullName>
    </recommendedName>
</protein>
<evidence type="ECO:0008006" key="4">
    <source>
        <dbReference type="Google" id="ProtNLM"/>
    </source>
</evidence>
<gene>
    <name evidence="2" type="ORF">ACFP85_13740</name>
</gene>
<evidence type="ECO:0000256" key="1">
    <source>
        <dbReference type="SAM" id="SignalP"/>
    </source>
</evidence>
<sequence length="116" mass="12679">MKATIYLSTLCLMVSSMVSAKQTLPDPTQPKGAARSAANSSEQADAFNNLKLTAIMDNGQRKSAIINGRLMQVGQKFSGFTLLKIDESSVLMGNEQEQRRFALFGKTIKKEASNDF</sequence>
<organism evidence="2 3">
    <name type="scientific">Pseudobowmanella zhangzhouensis</name>
    <dbReference type="NCBI Taxonomy" id="1537679"/>
    <lineage>
        <taxon>Bacteria</taxon>
        <taxon>Pseudomonadati</taxon>
        <taxon>Pseudomonadota</taxon>
        <taxon>Gammaproteobacteria</taxon>
        <taxon>Alteromonadales</taxon>
        <taxon>Alteromonadaceae</taxon>
    </lineage>
</organism>
<evidence type="ECO:0000313" key="3">
    <source>
        <dbReference type="Proteomes" id="UP001596364"/>
    </source>
</evidence>
<evidence type="ECO:0000313" key="2">
    <source>
        <dbReference type="EMBL" id="MFC6441210.1"/>
    </source>
</evidence>
<reference evidence="3" key="1">
    <citation type="journal article" date="2019" name="Int. J. Syst. Evol. Microbiol.">
        <title>The Global Catalogue of Microorganisms (GCM) 10K type strain sequencing project: providing services to taxonomists for standard genome sequencing and annotation.</title>
        <authorList>
            <consortium name="The Broad Institute Genomics Platform"/>
            <consortium name="The Broad Institute Genome Sequencing Center for Infectious Disease"/>
            <person name="Wu L."/>
            <person name="Ma J."/>
        </authorList>
    </citation>
    <scope>NUCLEOTIDE SEQUENCE [LARGE SCALE GENOMIC DNA]</scope>
    <source>
        <strain evidence="3">CGMCC 1.16031</strain>
    </source>
</reference>
<dbReference type="RefSeq" id="WP_131258456.1">
    <property type="nucleotide sequence ID" value="NZ_JBHSUS010000001.1"/>
</dbReference>
<proteinExistence type="predicted"/>
<accession>A0ABW1XMN5</accession>
<keyword evidence="1" id="KW-0732">Signal</keyword>
<feature type="chain" id="PRO_5046557567" description="MSHA biogenesis protein MshK" evidence="1">
    <location>
        <begin position="21"/>
        <end position="116"/>
    </location>
</feature>
<dbReference type="Proteomes" id="UP001596364">
    <property type="component" value="Unassembled WGS sequence"/>
</dbReference>